<feature type="transmembrane region" description="Helical" evidence="2">
    <location>
        <begin position="94"/>
        <end position="117"/>
    </location>
</feature>
<keyword evidence="2" id="KW-1133">Transmembrane helix</keyword>
<feature type="compositionally biased region" description="Pro residues" evidence="1">
    <location>
        <begin position="17"/>
        <end position="34"/>
    </location>
</feature>
<organism evidence="3 4">
    <name type="scientific">Streptomyces tagetis</name>
    <dbReference type="NCBI Taxonomy" id="2820809"/>
    <lineage>
        <taxon>Bacteria</taxon>
        <taxon>Bacillati</taxon>
        <taxon>Actinomycetota</taxon>
        <taxon>Actinomycetes</taxon>
        <taxon>Kitasatosporales</taxon>
        <taxon>Streptomycetaceae</taxon>
        <taxon>Streptomyces</taxon>
    </lineage>
</organism>
<evidence type="ECO:0000256" key="2">
    <source>
        <dbReference type="SAM" id="Phobius"/>
    </source>
</evidence>
<accession>A0A941BAS0</accession>
<dbReference type="Proteomes" id="UP000677875">
    <property type="component" value="Unassembled WGS sequence"/>
</dbReference>
<keyword evidence="4" id="KW-1185">Reference proteome</keyword>
<evidence type="ECO:0000313" key="4">
    <source>
        <dbReference type="Proteomes" id="UP000677875"/>
    </source>
</evidence>
<dbReference type="AlphaFoldDB" id="A0A941BAS0"/>
<sequence length="718" mass="75961">MDSDGNRDARGTHAGPVPRPAEPPRMPAAPPRPAQAPAQAPAEAVVPGVPPLPDGSAFLSWLRTPRPPAPPGVWRFGHRPRPREEPERTPGRQLLSGALIAFLVGWLIWSLLWNGYLGGWWMLPLYAMVPDSWAESYSFGAVVASYAYYLLIGGALLAGVAKLGRWGEVWRRYGPPAWTRSAAPRAQRPPAPEEDPAAWPALRAAGAADAADRLAADARAGLMRDVDQARIARAWQGVAGGRHSLAAFTGAVLQHGAGACPHPSGVRDLPAREARHDLVTGQVRLGATAEDERNPYAYRGTGLALGPDLLGTSLVAVGPAGSGKTGRVVRPLTESLCLHALAGRAAVVVVGAAGAGLGPADAFDVVVRIGNPDSVHDLDLYGGTTDPDEAAAVLAEALVGDLADPHPGGDSRRSTTVLAQLLGPFQAVHGRFPGVPELRQLLDGAAEPLAVLRRGLQEAGQESLLRELDARERQMVQPGDLGGTLADRVALLDRPAFASFFDTRGQSRPFSLKALDHPVRVRIDLPARGHADASRILARLVLAQFTASVGAREDRSLFACLVLDEASGVVTPEAVRGVQRLRSAGAGVVLTLRTLDDVPRPLRGPLLGAIGCRMALSGLTPWDGQDFAEVWGKEWTEARDVTDRQIIAETPAGKAVHMLRRVITGKAPTARAVTVRQVERERWSASELAHAVPPGHAVLSLTTVAGEHAPPLLVDLRG</sequence>
<reference evidence="3" key="1">
    <citation type="submission" date="2021-04" db="EMBL/GenBank/DDBJ databases">
        <title>Genome seq and assembly of Streptomyces sp. RG38.</title>
        <authorList>
            <person name="Chhetri G."/>
        </authorList>
    </citation>
    <scope>NUCLEOTIDE SEQUENCE</scope>
    <source>
        <strain evidence="3">RG38</strain>
    </source>
</reference>
<evidence type="ECO:0000256" key="1">
    <source>
        <dbReference type="SAM" id="MobiDB-lite"/>
    </source>
</evidence>
<keyword evidence="2" id="KW-0472">Membrane</keyword>
<feature type="transmembrane region" description="Helical" evidence="2">
    <location>
        <begin position="137"/>
        <end position="161"/>
    </location>
</feature>
<keyword evidence="2" id="KW-0812">Transmembrane</keyword>
<gene>
    <name evidence="3" type="ORF">J5Y05_31165</name>
</gene>
<keyword evidence="3" id="KW-0547">Nucleotide-binding</keyword>
<dbReference type="SUPFAM" id="SSF52540">
    <property type="entry name" value="P-loop containing nucleoside triphosphate hydrolases"/>
    <property type="match status" value="1"/>
</dbReference>
<evidence type="ECO:0000313" key="3">
    <source>
        <dbReference type="EMBL" id="MBQ0830908.1"/>
    </source>
</evidence>
<feature type="compositionally biased region" description="Basic and acidic residues" evidence="1">
    <location>
        <begin position="1"/>
        <end position="11"/>
    </location>
</feature>
<name>A0A941BAS0_9ACTN</name>
<dbReference type="GO" id="GO:0005524">
    <property type="term" value="F:ATP binding"/>
    <property type="evidence" value="ECO:0007669"/>
    <property type="project" value="UniProtKB-KW"/>
</dbReference>
<comment type="caution">
    <text evidence="3">The sequence shown here is derived from an EMBL/GenBank/DDBJ whole genome shotgun (WGS) entry which is preliminary data.</text>
</comment>
<dbReference type="Gene3D" id="3.40.50.300">
    <property type="entry name" value="P-loop containing nucleotide triphosphate hydrolases"/>
    <property type="match status" value="1"/>
</dbReference>
<proteinExistence type="predicted"/>
<protein>
    <submittedName>
        <fullName evidence="3">ATP-binding protein</fullName>
    </submittedName>
</protein>
<dbReference type="RefSeq" id="WP_210876665.1">
    <property type="nucleotide sequence ID" value="NZ_JAGPNL010000014.1"/>
</dbReference>
<feature type="region of interest" description="Disordered" evidence="1">
    <location>
        <begin position="1"/>
        <end position="47"/>
    </location>
</feature>
<dbReference type="InterPro" id="IPR027417">
    <property type="entry name" value="P-loop_NTPase"/>
</dbReference>
<feature type="compositionally biased region" description="Low complexity" evidence="1">
    <location>
        <begin position="35"/>
        <end position="47"/>
    </location>
</feature>
<keyword evidence="3" id="KW-0067">ATP-binding</keyword>
<dbReference type="EMBL" id="JAGPNL010000014">
    <property type="protein sequence ID" value="MBQ0830908.1"/>
    <property type="molecule type" value="Genomic_DNA"/>
</dbReference>